<organism evidence="2 3">
    <name type="scientific">Sinorhizobium chiapasense</name>
    <dbReference type="NCBI Taxonomy" id="501572"/>
    <lineage>
        <taxon>Bacteria</taxon>
        <taxon>Pseudomonadati</taxon>
        <taxon>Pseudomonadota</taxon>
        <taxon>Alphaproteobacteria</taxon>
        <taxon>Hyphomicrobiales</taxon>
        <taxon>Rhizobiaceae</taxon>
        <taxon>Sinorhizobium/Ensifer group</taxon>
        <taxon>Sinorhizobium</taxon>
    </lineage>
</organism>
<keyword evidence="1" id="KW-1133">Transmembrane helix</keyword>
<feature type="transmembrane region" description="Helical" evidence="1">
    <location>
        <begin position="12"/>
        <end position="36"/>
    </location>
</feature>
<feature type="transmembrane region" description="Helical" evidence="1">
    <location>
        <begin position="48"/>
        <end position="71"/>
    </location>
</feature>
<dbReference type="RefSeq" id="WP_331371287.1">
    <property type="nucleotide sequence ID" value="NZ_CP133148.1"/>
</dbReference>
<accession>A0ABZ2B3A8</accession>
<sequence length="195" mass="21442">MKSWMTSVAMYMAILGVVVIVILAMSGLALLTWLIIVSVQNDEITRDWLILLGSIWLALASCFAGGVTLAFGKGHPWRRGALAGSATGLLLAVYLQGSREYRPIDTADAARPMLEFLINQQVRSSPDEIRVVDLGRQIRNIRILGPRMSFDPSTARYIEFEFDTGCGEVINLTAMTGTPEGTELWGLANEDYCAR</sequence>
<evidence type="ECO:0000313" key="2">
    <source>
        <dbReference type="EMBL" id="WVT01999.1"/>
    </source>
</evidence>
<name>A0ABZ2B3A8_9HYPH</name>
<keyword evidence="1" id="KW-0812">Transmembrane</keyword>
<evidence type="ECO:0000313" key="3">
    <source>
        <dbReference type="Proteomes" id="UP001432360"/>
    </source>
</evidence>
<keyword evidence="3" id="KW-1185">Reference proteome</keyword>
<dbReference type="EMBL" id="CP133148">
    <property type="protein sequence ID" value="WVT01999.1"/>
    <property type="molecule type" value="Genomic_DNA"/>
</dbReference>
<keyword evidence="1" id="KW-0472">Membrane</keyword>
<gene>
    <name evidence="2" type="ORF">RB548_10615</name>
</gene>
<protein>
    <submittedName>
        <fullName evidence="2">Uncharacterized protein</fullName>
    </submittedName>
</protein>
<proteinExistence type="predicted"/>
<reference evidence="2" key="1">
    <citation type="submission" date="2023-08" db="EMBL/GenBank/DDBJ databases">
        <title>Complete genome sequence of Sinorhizobium chiapanecum ITTG S70 isolated from Acaciella angustissima nodules in Chiapas-Mexico.</title>
        <authorList>
            <person name="Rincon-Rosales R."/>
            <person name="Rogel M.A."/>
            <person name="Rincon-Medina C.I."/>
            <person name="Guerrero G."/>
            <person name="Manzano-Gomez L.A."/>
            <person name="Lopez-Lopez A."/>
            <person name="Rincon Molina F.A."/>
            <person name="Martinez-Romero E."/>
        </authorList>
    </citation>
    <scope>NUCLEOTIDE SEQUENCE</scope>
    <source>
        <strain evidence="2">ITTG S70</strain>
    </source>
</reference>
<dbReference type="Proteomes" id="UP001432360">
    <property type="component" value="Chromosome"/>
</dbReference>
<evidence type="ECO:0000256" key="1">
    <source>
        <dbReference type="SAM" id="Phobius"/>
    </source>
</evidence>